<accession>A0AAN8WCS3</accession>
<sequence>MCLVQKKSLGLKDIDEFLSPPYKPDEAHHSVSKPMLWSTYVVLVQEDKSGEGVTADGQDWNWDCSKLATLGRTLNILGTKREQVHSLPSVELDHNQDHHDSTAHEVDQLESFQLLVADKFNHLLASSCNEDLLSLLWIRKLFDAFLCCLEEFRVILFKNKTDTHLADDFLERSI</sequence>
<comment type="caution">
    <text evidence="1">The sequence shown here is derived from an EMBL/GenBank/DDBJ whole genome shotgun (WGS) entry which is preliminary data.</text>
</comment>
<dbReference type="Pfam" id="PF05633">
    <property type="entry name" value="ROH1-like"/>
    <property type="match status" value="1"/>
</dbReference>
<protein>
    <submittedName>
        <fullName evidence="1">Protein ROH1-like</fullName>
    </submittedName>
</protein>
<organism evidence="1 2">
    <name type="scientific">Dillenia turbinata</name>
    <dbReference type="NCBI Taxonomy" id="194707"/>
    <lineage>
        <taxon>Eukaryota</taxon>
        <taxon>Viridiplantae</taxon>
        <taxon>Streptophyta</taxon>
        <taxon>Embryophyta</taxon>
        <taxon>Tracheophyta</taxon>
        <taxon>Spermatophyta</taxon>
        <taxon>Magnoliopsida</taxon>
        <taxon>eudicotyledons</taxon>
        <taxon>Gunneridae</taxon>
        <taxon>Pentapetalae</taxon>
        <taxon>Dilleniales</taxon>
        <taxon>Dilleniaceae</taxon>
        <taxon>Dillenia</taxon>
    </lineage>
</organism>
<keyword evidence="2" id="KW-1185">Reference proteome</keyword>
<dbReference type="AlphaFoldDB" id="A0AAN8WCS3"/>
<name>A0AAN8WCS3_9MAGN</name>
<dbReference type="Proteomes" id="UP001370490">
    <property type="component" value="Unassembled WGS sequence"/>
</dbReference>
<dbReference type="EMBL" id="JBAMMX010000002">
    <property type="protein sequence ID" value="KAK6945566.1"/>
    <property type="molecule type" value="Genomic_DNA"/>
</dbReference>
<evidence type="ECO:0000313" key="2">
    <source>
        <dbReference type="Proteomes" id="UP001370490"/>
    </source>
</evidence>
<gene>
    <name evidence="1" type="ORF">RJ641_013110</name>
</gene>
<dbReference type="InterPro" id="IPR008511">
    <property type="entry name" value="ROH1-like"/>
</dbReference>
<evidence type="ECO:0000313" key="1">
    <source>
        <dbReference type="EMBL" id="KAK6945566.1"/>
    </source>
</evidence>
<reference evidence="1 2" key="1">
    <citation type="submission" date="2023-12" db="EMBL/GenBank/DDBJ databases">
        <title>A high-quality genome assembly for Dillenia turbinata (Dilleniales).</title>
        <authorList>
            <person name="Chanderbali A."/>
        </authorList>
    </citation>
    <scope>NUCLEOTIDE SEQUENCE [LARGE SCALE GENOMIC DNA]</scope>
    <source>
        <strain evidence="1">LSX21</strain>
        <tissue evidence="1">Leaf</tissue>
    </source>
</reference>
<proteinExistence type="predicted"/>